<evidence type="ECO:0000256" key="1">
    <source>
        <dbReference type="SAM" id="Phobius"/>
    </source>
</evidence>
<keyword evidence="1" id="KW-0472">Membrane</keyword>
<evidence type="ECO:0000313" key="2">
    <source>
        <dbReference type="EMBL" id="PZP46289.1"/>
    </source>
</evidence>
<accession>A0A2W5GWD1</accession>
<organism evidence="2 3">
    <name type="scientific">Pseudopedobacter saltans</name>
    <dbReference type="NCBI Taxonomy" id="151895"/>
    <lineage>
        <taxon>Bacteria</taxon>
        <taxon>Pseudomonadati</taxon>
        <taxon>Bacteroidota</taxon>
        <taxon>Sphingobacteriia</taxon>
        <taxon>Sphingobacteriales</taxon>
        <taxon>Sphingobacteriaceae</taxon>
        <taxon>Pseudopedobacter</taxon>
    </lineage>
</organism>
<feature type="transmembrane region" description="Helical" evidence="1">
    <location>
        <begin position="63"/>
        <end position="86"/>
    </location>
</feature>
<dbReference type="AlphaFoldDB" id="A0A2W5GWD1"/>
<keyword evidence="1" id="KW-1133">Transmembrane helix</keyword>
<name>A0A2W5GWD1_9SPHI</name>
<feature type="transmembrane region" description="Helical" evidence="1">
    <location>
        <begin position="109"/>
        <end position="131"/>
    </location>
</feature>
<feature type="transmembrane region" description="Helical" evidence="1">
    <location>
        <begin position="211"/>
        <end position="232"/>
    </location>
</feature>
<reference evidence="2 3" key="1">
    <citation type="submission" date="2017-11" db="EMBL/GenBank/DDBJ databases">
        <title>Infants hospitalized years apart are colonized by the same room-sourced microbial strains.</title>
        <authorList>
            <person name="Brooks B."/>
            <person name="Olm M.R."/>
            <person name="Firek B.A."/>
            <person name="Baker R."/>
            <person name="Thomas B.C."/>
            <person name="Morowitz M.J."/>
            <person name="Banfield J.F."/>
        </authorList>
    </citation>
    <scope>NUCLEOTIDE SEQUENCE [LARGE SCALE GENOMIC DNA]</scope>
    <source>
        <strain evidence="2">S2_009_000_R2_76</strain>
    </source>
</reference>
<feature type="transmembrane region" description="Helical" evidence="1">
    <location>
        <begin position="21"/>
        <end position="43"/>
    </location>
</feature>
<keyword evidence="1" id="KW-0812">Transmembrane</keyword>
<protein>
    <submittedName>
        <fullName evidence="2">Uncharacterized protein</fullName>
    </submittedName>
</protein>
<comment type="caution">
    <text evidence="2">The sequence shown here is derived from an EMBL/GenBank/DDBJ whole genome shotgun (WGS) entry which is preliminary data.</text>
</comment>
<feature type="transmembrane region" description="Helical" evidence="1">
    <location>
        <begin position="252"/>
        <end position="271"/>
    </location>
</feature>
<gene>
    <name evidence="2" type="ORF">DI598_12270</name>
</gene>
<feature type="transmembrane region" description="Helical" evidence="1">
    <location>
        <begin position="180"/>
        <end position="202"/>
    </location>
</feature>
<dbReference type="EMBL" id="QFOI01000230">
    <property type="protein sequence ID" value="PZP46289.1"/>
    <property type="molecule type" value="Genomic_DNA"/>
</dbReference>
<proteinExistence type="predicted"/>
<sequence>MDNSFSLYRVGLLIKRQWASFGKIFLVTLGAITLILLGFYLYNLPAKGNIYTFHADKNGEITLLFPIPLFCIIGLLFVTLSSSWYFSKWGKKANTIEELLLPASNIEKALCSVVLTSIVCIGGYLIVFLLIDSGYRIYLNEFVKTVDPKIKVSPYMDDNQRLSIRDCHAQFFVKIIDSQFFWPAISIGFLLQSIFLLGSIYFKRFQYIKTLITIAITGFVIIFSTFKLGSYLNESRVIVYHTLDELDHKNDSIPIFIYVIVLVLTLIFYWITYLRVKEKEV</sequence>
<evidence type="ECO:0000313" key="3">
    <source>
        <dbReference type="Proteomes" id="UP000249645"/>
    </source>
</evidence>
<dbReference type="Proteomes" id="UP000249645">
    <property type="component" value="Unassembled WGS sequence"/>
</dbReference>